<feature type="compositionally biased region" description="Polar residues" evidence="1">
    <location>
        <begin position="815"/>
        <end position="827"/>
    </location>
</feature>
<feature type="compositionally biased region" description="Low complexity" evidence="1">
    <location>
        <begin position="486"/>
        <end position="500"/>
    </location>
</feature>
<proteinExistence type="predicted"/>
<feature type="compositionally biased region" description="Low complexity" evidence="1">
    <location>
        <begin position="1104"/>
        <end position="1113"/>
    </location>
</feature>
<keyword evidence="3" id="KW-1185">Reference proteome</keyword>
<feature type="region of interest" description="Disordered" evidence="1">
    <location>
        <begin position="606"/>
        <end position="654"/>
    </location>
</feature>
<feature type="compositionally biased region" description="Low complexity" evidence="1">
    <location>
        <begin position="1074"/>
        <end position="1096"/>
    </location>
</feature>
<gene>
    <name evidence="2" type="ORF">WHR41_03895</name>
</gene>
<sequence length="1151" mass="123985">MTTAEKTARRVYSAEQLHRLRATSSAPKLHEAIEEHDGEDADLVKEHVLRGSKSFAARSLRSRVRLDSLHFGANKPHDENVAVLADPQPEHAPSSSILHKQPHVLGEIVNNGQSTRPGAWRLRASPTPSIRKSKIEALVKHHGSPQHVRVTAGGRIVPSEQSPLCHPRFGYSAIKSNGALIKVAPNHVGKAQWINTTQEGYVAQDINGQLCQIVNGVVMPLSEENGAVRLYAPAPNLNITQPGLPAATQPTFEEAIGRDRSNTHSQATNNYAPQPTIATQKNALDLEYSKLEQELKDLDKTEVLHGKTMAKTAKEALFTKRRELVTSMDRVRKALKSLKDMPQDFRVPTSPKAMRDRQPGSPPRNRLPSFLERNQHSNAVGAPPSQVPWQSSAQPVFGSAPTVPMPGQPFAMSGMPGPAGPYPGLAYSMASPSAFMPPPPFDGSMGAPYPMYMDSGNSAPAVPAVTAVTSNGVQPREHTIPQHDGSTSSSNPKVSSPRQSHALPIKDPTMKQIASVKSVLNPMSPVYKPGSGMRQPTANDKPSSKPVDARAPTPLALLHASKPTAQASSNNNLFTSPMDKKIVVDGSSVSSVRTADFFPRNTRDYSLRKHEYPDPTDESEDKENVEPDQYQRVQTGSQSPITPKRDLHNTNWNPEIPDGAFVKFTSPQNEGYAAPIAPPGTPVNDHLEAGKKPPMLNIQGGNWNDQIQYLNSAQMPDRVAHNLSPKNKRVWRFIEEHPSRYCSDNSSSPARDHECLDELCVTSSPYKTVDFSNKSHEWIEGHQAGLYRKPVSADRMGDFLEGYCAGLIKSQPITSVSMGISDGSPTKSAGRRPTPSPNHASTNSGNRSTEAETTIRPPMELSLQSLDSLKQAVYAPQNENALVTPALNSNHHEETSFPLGAWQKRQEDAGSIGPHHPSFPQRASSLTECPPMPYPSAETRQMSKPPFPSKIPSPQHPRAPNAPTLAPVQPRAASGPPPATDRITSLTSIDSTIHRPGPRIISPFEWKTPSSVAHAASLATGFFAHAQFDGAPTNADSNVRAASLDGIESPPGTSPNLSPTTSPRLIPTRHAKKGSSPASPGKKAASSPAKSPSPAKAKFEHIASKVGISVSSEKGGKSGVGEEGTSPTKKGWRAIWHGSGKKEDAGASASH</sequence>
<evidence type="ECO:0000313" key="3">
    <source>
        <dbReference type="Proteomes" id="UP000803884"/>
    </source>
</evidence>
<feature type="compositionally biased region" description="Pro residues" evidence="1">
    <location>
        <begin position="945"/>
        <end position="957"/>
    </location>
</feature>
<reference evidence="2 3" key="1">
    <citation type="journal article" date="2020" name="Microbiol. Resour. Announc.">
        <title>Draft Genome Sequence of a Cladosporium Species Isolated from the Mesophotic Ascidian Didemnum maculosum.</title>
        <authorList>
            <person name="Gioti A."/>
            <person name="Siaperas R."/>
            <person name="Nikolaivits E."/>
            <person name="Le Goff G."/>
            <person name="Ouazzani J."/>
            <person name="Kotoulas G."/>
            <person name="Topakas E."/>
        </authorList>
    </citation>
    <scope>NUCLEOTIDE SEQUENCE [LARGE SCALE GENOMIC DNA]</scope>
    <source>
        <strain evidence="2 3">TM138-S3</strain>
    </source>
</reference>
<organism evidence="2 3">
    <name type="scientific">Cladosporium halotolerans</name>
    <dbReference type="NCBI Taxonomy" id="1052096"/>
    <lineage>
        <taxon>Eukaryota</taxon>
        <taxon>Fungi</taxon>
        <taxon>Dikarya</taxon>
        <taxon>Ascomycota</taxon>
        <taxon>Pezizomycotina</taxon>
        <taxon>Dothideomycetes</taxon>
        <taxon>Dothideomycetidae</taxon>
        <taxon>Cladosporiales</taxon>
        <taxon>Cladosporiaceae</taxon>
        <taxon>Cladosporium</taxon>
    </lineage>
</organism>
<feature type="compositionally biased region" description="Polar residues" evidence="1">
    <location>
        <begin position="837"/>
        <end position="852"/>
    </location>
</feature>
<accession>A0AB34KR70</accession>
<feature type="compositionally biased region" description="Acidic residues" evidence="1">
    <location>
        <begin position="614"/>
        <end position="623"/>
    </location>
</feature>
<evidence type="ECO:0000256" key="1">
    <source>
        <dbReference type="SAM" id="MobiDB-lite"/>
    </source>
</evidence>
<dbReference type="GeneID" id="96005339"/>
<feature type="compositionally biased region" description="Polar residues" evidence="1">
    <location>
        <begin position="631"/>
        <end position="641"/>
    </location>
</feature>
<feature type="region of interest" description="Disordered" evidence="1">
    <location>
        <begin position="906"/>
        <end position="1004"/>
    </location>
</feature>
<feature type="compositionally biased region" description="Polar residues" evidence="1">
    <location>
        <begin position="982"/>
        <end position="991"/>
    </location>
</feature>
<name>A0AB34KR70_9PEZI</name>
<feature type="region of interest" description="Disordered" evidence="1">
    <location>
        <begin position="815"/>
        <end position="854"/>
    </location>
</feature>
<feature type="compositionally biased region" description="Polar residues" evidence="1">
    <location>
        <begin position="1054"/>
        <end position="1063"/>
    </location>
</feature>
<feature type="region of interest" description="Disordered" evidence="1">
    <location>
        <begin position="475"/>
        <end position="504"/>
    </location>
</feature>
<dbReference type="RefSeq" id="XP_069230682.1">
    <property type="nucleotide sequence ID" value="XM_069372501.1"/>
</dbReference>
<feature type="region of interest" description="Disordered" evidence="1">
    <location>
        <begin position="341"/>
        <end position="402"/>
    </location>
</feature>
<feature type="region of interest" description="Disordered" evidence="1">
    <location>
        <begin position="522"/>
        <end position="550"/>
    </location>
</feature>
<feature type="region of interest" description="Disordered" evidence="1">
    <location>
        <begin position="1043"/>
        <end position="1151"/>
    </location>
</feature>
<comment type="caution">
    <text evidence="2">The sequence shown here is derived from an EMBL/GenBank/DDBJ whole genome shotgun (WGS) entry which is preliminary data.</text>
</comment>
<dbReference type="AlphaFoldDB" id="A0AB34KR70"/>
<dbReference type="Proteomes" id="UP000803884">
    <property type="component" value="Unassembled WGS sequence"/>
</dbReference>
<dbReference type="EMBL" id="JAAQHG020000010">
    <property type="protein sequence ID" value="KAL1587577.1"/>
    <property type="molecule type" value="Genomic_DNA"/>
</dbReference>
<evidence type="ECO:0000313" key="2">
    <source>
        <dbReference type="EMBL" id="KAL1587577.1"/>
    </source>
</evidence>
<protein>
    <submittedName>
        <fullName evidence="2">Uncharacterized protein</fullName>
    </submittedName>
</protein>